<evidence type="ECO:0000256" key="2">
    <source>
        <dbReference type="ARBA" id="ARBA00022723"/>
    </source>
</evidence>
<evidence type="ECO:0000256" key="4">
    <source>
        <dbReference type="ARBA" id="ARBA00022771"/>
    </source>
</evidence>
<dbReference type="GO" id="GO:0005634">
    <property type="term" value="C:nucleus"/>
    <property type="evidence" value="ECO:0007669"/>
    <property type="project" value="UniProtKB-SubCell"/>
</dbReference>
<dbReference type="InterPro" id="IPR036236">
    <property type="entry name" value="Znf_C2H2_sf"/>
</dbReference>
<dbReference type="GO" id="GO:0000977">
    <property type="term" value="F:RNA polymerase II transcription regulatory region sequence-specific DNA binding"/>
    <property type="evidence" value="ECO:0007669"/>
    <property type="project" value="TreeGrafter"/>
</dbReference>
<dbReference type="FunFam" id="3.30.160.60:FF:002343">
    <property type="entry name" value="Zinc finger protein 33A"/>
    <property type="match status" value="1"/>
</dbReference>
<feature type="region of interest" description="Disordered" evidence="8">
    <location>
        <begin position="1"/>
        <end position="23"/>
    </location>
</feature>
<keyword evidence="6" id="KW-0539">Nucleus</keyword>
<evidence type="ECO:0000256" key="5">
    <source>
        <dbReference type="ARBA" id="ARBA00022833"/>
    </source>
</evidence>
<evidence type="ECO:0000256" key="7">
    <source>
        <dbReference type="PROSITE-ProRule" id="PRU00042"/>
    </source>
</evidence>
<evidence type="ECO:0000259" key="9">
    <source>
        <dbReference type="PROSITE" id="PS50157"/>
    </source>
</evidence>
<dbReference type="SMART" id="SM00355">
    <property type="entry name" value="ZnF_C2H2"/>
    <property type="match status" value="3"/>
</dbReference>
<dbReference type="SUPFAM" id="SSF57667">
    <property type="entry name" value="beta-beta-alpha zinc fingers"/>
    <property type="match status" value="2"/>
</dbReference>
<dbReference type="InterPro" id="IPR013087">
    <property type="entry name" value="Znf_C2H2_type"/>
</dbReference>
<comment type="subcellular location">
    <subcellularLocation>
        <location evidence="1">Nucleus</location>
    </subcellularLocation>
</comment>
<dbReference type="Gene3D" id="3.30.160.60">
    <property type="entry name" value="Classic Zinc Finger"/>
    <property type="match status" value="3"/>
</dbReference>
<dbReference type="GO" id="GO:0003682">
    <property type="term" value="F:chromatin binding"/>
    <property type="evidence" value="ECO:0007669"/>
    <property type="project" value="UniProtKB-ARBA"/>
</dbReference>
<dbReference type="PANTHER" id="PTHR14196:SF12">
    <property type="entry name" value="ZINC FINGER PROTEIN 208-LIKE"/>
    <property type="match status" value="1"/>
</dbReference>
<dbReference type="Pfam" id="PF00096">
    <property type="entry name" value="zf-C2H2"/>
    <property type="match status" value="1"/>
</dbReference>
<name>V5HWL6_IXORI</name>
<proteinExistence type="evidence at transcript level"/>
<dbReference type="GO" id="GO:0008270">
    <property type="term" value="F:zinc ion binding"/>
    <property type="evidence" value="ECO:0007669"/>
    <property type="project" value="UniProtKB-KW"/>
</dbReference>
<feature type="non-terminal residue" evidence="10">
    <location>
        <position position="1"/>
    </location>
</feature>
<organism evidence="10">
    <name type="scientific">Ixodes ricinus</name>
    <name type="common">Common tick</name>
    <name type="synonym">Acarus ricinus</name>
    <dbReference type="NCBI Taxonomy" id="34613"/>
    <lineage>
        <taxon>Eukaryota</taxon>
        <taxon>Metazoa</taxon>
        <taxon>Ecdysozoa</taxon>
        <taxon>Arthropoda</taxon>
        <taxon>Chelicerata</taxon>
        <taxon>Arachnida</taxon>
        <taxon>Acari</taxon>
        <taxon>Parasitiformes</taxon>
        <taxon>Ixodida</taxon>
        <taxon>Ixodoidea</taxon>
        <taxon>Ixodidae</taxon>
        <taxon>Ixodinae</taxon>
        <taxon>Ixodes</taxon>
    </lineage>
</organism>
<accession>V5HWL6</accession>
<dbReference type="FunFam" id="3.30.160.60:FF:000690">
    <property type="entry name" value="Zinc finger protein 354C"/>
    <property type="match status" value="1"/>
</dbReference>
<sequence>SHNEVGSFECERSKGGPSPQEDGLLVPEWKTVQLKNQHHCRFCPYSSRYRASITVHERIHTGEKPFRCRSCQKAFVKRGGLVCHERSHTGEQPYLCEVCGRRFTKKWNLNVHRKRYNH</sequence>
<keyword evidence="2" id="KW-0479">Metal-binding</keyword>
<dbReference type="PANTHER" id="PTHR14196">
    <property type="entry name" value="ODD-SKIPPED - RELATED"/>
    <property type="match status" value="1"/>
</dbReference>
<protein>
    <recommendedName>
        <fullName evidence="9">C2H2-type domain-containing protein</fullName>
    </recommendedName>
</protein>
<evidence type="ECO:0000256" key="8">
    <source>
        <dbReference type="SAM" id="MobiDB-lite"/>
    </source>
</evidence>
<dbReference type="GO" id="GO:0000981">
    <property type="term" value="F:DNA-binding transcription factor activity, RNA polymerase II-specific"/>
    <property type="evidence" value="ECO:0007669"/>
    <property type="project" value="TreeGrafter"/>
</dbReference>
<feature type="domain" description="C2H2-type" evidence="9">
    <location>
        <begin position="66"/>
        <end position="93"/>
    </location>
</feature>
<evidence type="ECO:0000256" key="3">
    <source>
        <dbReference type="ARBA" id="ARBA00022737"/>
    </source>
</evidence>
<dbReference type="InterPro" id="IPR050717">
    <property type="entry name" value="C2H2-ZF_Transcription_Reg"/>
</dbReference>
<keyword evidence="3" id="KW-0677">Repeat</keyword>
<dbReference type="InterPro" id="IPR056438">
    <property type="entry name" value="Znf-C2H2_CTCF"/>
</dbReference>
<evidence type="ECO:0000256" key="1">
    <source>
        <dbReference type="ARBA" id="ARBA00004123"/>
    </source>
</evidence>
<dbReference type="EMBL" id="GANP01003731">
    <property type="protein sequence ID" value="JAB80737.1"/>
    <property type="molecule type" value="mRNA"/>
</dbReference>
<keyword evidence="5" id="KW-0862">Zinc</keyword>
<dbReference type="AlphaFoldDB" id="V5HWL6"/>
<keyword evidence="4 7" id="KW-0863">Zinc-finger</keyword>
<dbReference type="PROSITE" id="PS50157">
    <property type="entry name" value="ZINC_FINGER_C2H2_2"/>
    <property type="match status" value="3"/>
</dbReference>
<evidence type="ECO:0000313" key="10">
    <source>
        <dbReference type="EMBL" id="JAB80737.1"/>
    </source>
</evidence>
<feature type="compositionally biased region" description="Basic and acidic residues" evidence="8">
    <location>
        <begin position="1"/>
        <end position="14"/>
    </location>
</feature>
<feature type="domain" description="C2H2-type" evidence="9">
    <location>
        <begin position="94"/>
        <end position="118"/>
    </location>
</feature>
<reference evidence="10" key="1">
    <citation type="journal article" date="2015" name="Sci. Rep.">
        <title>Tissue- and time-dependent transcription in Ixodes ricinus salivary glands and midguts when blood feeding on the vertebrate host.</title>
        <authorList>
            <person name="Kotsyfakis M."/>
            <person name="Schwarz A."/>
            <person name="Erhart J."/>
            <person name="Ribeiro J.M."/>
        </authorList>
    </citation>
    <scope>NUCLEOTIDE SEQUENCE</scope>
    <source>
        <tissue evidence="10">Salivary gland and midgut</tissue>
    </source>
</reference>
<feature type="domain" description="C2H2-type" evidence="9">
    <location>
        <begin position="38"/>
        <end position="65"/>
    </location>
</feature>
<dbReference type="PROSITE" id="PS00028">
    <property type="entry name" value="ZINC_FINGER_C2H2_1"/>
    <property type="match status" value="2"/>
</dbReference>
<evidence type="ECO:0000256" key="6">
    <source>
        <dbReference type="ARBA" id="ARBA00023242"/>
    </source>
</evidence>
<dbReference type="Pfam" id="PF23611">
    <property type="entry name" value="zf-C2H2_16"/>
    <property type="match status" value="1"/>
</dbReference>